<name>A0A914QHJ7_9BILA</name>
<proteinExistence type="inferred from homology"/>
<dbReference type="Gene3D" id="3.40.50.300">
    <property type="entry name" value="P-loop containing nucleotide triphosphate hydrolases"/>
    <property type="match status" value="1"/>
</dbReference>
<protein>
    <submittedName>
        <fullName evidence="4">IRG-type G domain-containing protein</fullName>
    </submittedName>
</protein>
<organism evidence="3 4">
    <name type="scientific">Panagrolaimus davidi</name>
    <dbReference type="NCBI Taxonomy" id="227884"/>
    <lineage>
        <taxon>Eukaryota</taxon>
        <taxon>Metazoa</taxon>
        <taxon>Ecdysozoa</taxon>
        <taxon>Nematoda</taxon>
        <taxon>Chromadorea</taxon>
        <taxon>Rhabditida</taxon>
        <taxon>Tylenchina</taxon>
        <taxon>Panagrolaimomorpha</taxon>
        <taxon>Panagrolaimoidea</taxon>
        <taxon>Panagrolaimidae</taxon>
        <taxon>Panagrolaimus</taxon>
    </lineage>
</organism>
<dbReference type="PANTHER" id="PTHR14143:SF1">
    <property type="entry name" value="IRG-TYPE G DOMAIN-CONTAINING PROTEIN"/>
    <property type="match status" value="1"/>
</dbReference>
<feature type="domain" description="IRG-type G" evidence="2">
    <location>
        <begin position="58"/>
        <end position="255"/>
    </location>
</feature>
<dbReference type="PROSITE" id="PS51716">
    <property type="entry name" value="G_IRG"/>
    <property type="match status" value="1"/>
</dbReference>
<evidence type="ECO:0000259" key="2">
    <source>
        <dbReference type="PROSITE" id="PS51716"/>
    </source>
</evidence>
<dbReference type="SUPFAM" id="SSF52540">
    <property type="entry name" value="P-loop containing nucleoside triphosphate hydrolases"/>
    <property type="match status" value="1"/>
</dbReference>
<dbReference type="GO" id="GO:0016020">
    <property type="term" value="C:membrane"/>
    <property type="evidence" value="ECO:0007669"/>
    <property type="project" value="InterPro"/>
</dbReference>
<dbReference type="WBParaSite" id="PDA_v2.g26782.t1">
    <property type="protein sequence ID" value="PDA_v2.g26782.t1"/>
    <property type="gene ID" value="PDA_v2.g26782"/>
</dbReference>
<keyword evidence="3" id="KW-1185">Reference proteome</keyword>
<accession>A0A914QHJ7</accession>
<comment type="similarity">
    <text evidence="1">Belongs to the TRAFAC class dynamin-like GTPase superfamily. IRG family.</text>
</comment>
<dbReference type="InterPro" id="IPR027417">
    <property type="entry name" value="P-loop_NTPase"/>
</dbReference>
<evidence type="ECO:0000256" key="1">
    <source>
        <dbReference type="ARBA" id="ARBA00005429"/>
    </source>
</evidence>
<reference evidence="4" key="1">
    <citation type="submission" date="2022-11" db="UniProtKB">
        <authorList>
            <consortium name="WormBaseParasite"/>
        </authorList>
    </citation>
    <scope>IDENTIFICATION</scope>
</reference>
<dbReference type="PANTHER" id="PTHR14143">
    <property type="entry name" value="INTERFERON-INDUCIBLE GTPASE FAMILY MEMBER"/>
    <property type="match status" value="1"/>
</dbReference>
<dbReference type="GO" id="GO:0005525">
    <property type="term" value="F:GTP binding"/>
    <property type="evidence" value="ECO:0007669"/>
    <property type="project" value="InterPro"/>
</dbReference>
<dbReference type="InterPro" id="IPR030385">
    <property type="entry name" value="G_IRG_dom"/>
</dbReference>
<sequence>MGANKTVEYISIAFKCITLAVEVYDYFNQRPKHDIVVPDDMEETVRKAKAALKLDTLHFFNFGVAGHSKTGKSSLINAIRGLEDDDYERGAAEVDVTETTHEITQYGFPNPLLKDVRIYDIPGAGTLTHDANNYYQDKRICAFDTVIICIQESVCREEIDFAIQCIKYNQPIVFVRSRCDTVMDNLKKQKRITQVDQAAVDNQIQKMSEAFKREIERTKIAELRKVPCFFISAYSLRDHMNGKESDVYQEKLFIDFIIAESKRRRNIVF</sequence>
<evidence type="ECO:0000313" key="4">
    <source>
        <dbReference type="WBParaSite" id="PDA_v2.g26782.t1"/>
    </source>
</evidence>
<dbReference type="AlphaFoldDB" id="A0A914QHJ7"/>
<evidence type="ECO:0000313" key="3">
    <source>
        <dbReference type="Proteomes" id="UP000887578"/>
    </source>
</evidence>
<dbReference type="Pfam" id="PF05049">
    <property type="entry name" value="IIGP"/>
    <property type="match status" value="1"/>
</dbReference>
<dbReference type="InterPro" id="IPR007743">
    <property type="entry name" value="Immunity-related_GTPase-like"/>
</dbReference>
<dbReference type="Proteomes" id="UP000887578">
    <property type="component" value="Unplaced"/>
</dbReference>